<reference evidence="7 8" key="1">
    <citation type="submission" date="2019-06" db="EMBL/GenBank/DDBJ databases">
        <title>Sequencing the genomes of 1000 actinobacteria strains.</title>
        <authorList>
            <person name="Klenk H.-P."/>
        </authorList>
    </citation>
    <scope>NUCLEOTIDE SEQUENCE [LARGE SCALE GENOMIC DNA]</scope>
    <source>
        <strain evidence="7 8">DSM 45301</strain>
    </source>
</reference>
<dbReference type="RefSeq" id="WP_142062331.1">
    <property type="nucleotide sequence ID" value="NZ_VFPA01000006.1"/>
</dbReference>
<evidence type="ECO:0000256" key="6">
    <source>
        <dbReference type="SAM" id="SignalP"/>
    </source>
</evidence>
<evidence type="ECO:0000313" key="7">
    <source>
        <dbReference type="EMBL" id="TQM02854.1"/>
    </source>
</evidence>
<dbReference type="Gene3D" id="3.40.190.10">
    <property type="entry name" value="Periplasmic binding protein-like II"/>
    <property type="match status" value="1"/>
</dbReference>
<keyword evidence="7" id="KW-0762">Sugar transport</keyword>
<keyword evidence="2 6" id="KW-0732">Signal</keyword>
<evidence type="ECO:0000256" key="1">
    <source>
        <dbReference type="ARBA" id="ARBA00022475"/>
    </source>
</evidence>
<evidence type="ECO:0000313" key="8">
    <source>
        <dbReference type="Proteomes" id="UP000315677"/>
    </source>
</evidence>
<dbReference type="Proteomes" id="UP000315677">
    <property type="component" value="Unassembled WGS sequence"/>
</dbReference>
<evidence type="ECO:0000256" key="3">
    <source>
        <dbReference type="ARBA" id="ARBA00023136"/>
    </source>
</evidence>
<keyword evidence="5" id="KW-0449">Lipoprotein</keyword>
<feature type="signal peptide" evidence="6">
    <location>
        <begin position="1"/>
        <end position="22"/>
    </location>
</feature>
<dbReference type="EMBL" id="VFPA01000006">
    <property type="protein sequence ID" value="TQM02854.1"/>
    <property type="molecule type" value="Genomic_DNA"/>
</dbReference>
<evidence type="ECO:0000256" key="2">
    <source>
        <dbReference type="ARBA" id="ARBA00022729"/>
    </source>
</evidence>
<dbReference type="InterPro" id="IPR006059">
    <property type="entry name" value="SBP"/>
</dbReference>
<name>A0A543D0H7_9PSEU</name>
<protein>
    <submittedName>
        <fullName evidence="7">Multiple sugar transport system substrate-binding protein</fullName>
    </submittedName>
</protein>
<dbReference type="PROSITE" id="PS51257">
    <property type="entry name" value="PROKAR_LIPOPROTEIN"/>
    <property type="match status" value="1"/>
</dbReference>
<dbReference type="Pfam" id="PF01547">
    <property type="entry name" value="SBP_bac_1"/>
    <property type="match status" value="1"/>
</dbReference>
<accession>A0A543D0H7</accession>
<dbReference type="PANTHER" id="PTHR43649">
    <property type="entry name" value="ARABINOSE-BINDING PROTEIN-RELATED"/>
    <property type="match status" value="1"/>
</dbReference>
<dbReference type="SUPFAM" id="SSF53850">
    <property type="entry name" value="Periplasmic binding protein-like II"/>
    <property type="match status" value="1"/>
</dbReference>
<gene>
    <name evidence="7" type="ORF">FB558_7497</name>
</gene>
<keyword evidence="8" id="KW-1185">Reference proteome</keyword>
<dbReference type="InterPro" id="IPR050490">
    <property type="entry name" value="Bact_solute-bd_prot1"/>
</dbReference>
<sequence length="418" mass="44887">MDVTARARALVATLAVACLALAGCASSEEAAGGPVTLEFWAWGSNIDKRVEVWNQSHPDVQVAISAPASGSDFPVRVLTAVRAGEGPDIAQAEYTQLPTYVSAGVLADVESVRPDMEAAYAPEVLETVTFDGTIFGIPQDLGPSMFIYRKDLFAQHGLAVPTTWDEFRTLAEQVRALPGSPYLVNFSNVDADLFMGLALQAGAQWWEYSGGAWSVEIDDEPTNRVLDFWRGLVEDDLVSTFQTSSPQQVEATASGQVLAQLAGAWAPGPLLNQYPDTVGKWAGAQIPQWDPSAPRSFARGGSANVVLQDTEHHDEAVEFLMWLNASDEGAEGLVQVNKFTGALHGQQIDRDPPALMPGDTSYWPTAVESASHLVPAQWGPNTQVAFTALTDRLGAAFESGSWSEVLPTVEQVVRDDLA</sequence>
<dbReference type="PANTHER" id="PTHR43649:SF33">
    <property type="entry name" value="POLYGALACTURONAN_RHAMNOGALACTURONAN-BINDING PROTEIN YTCQ"/>
    <property type="match status" value="1"/>
</dbReference>
<proteinExistence type="predicted"/>
<organism evidence="7 8">
    <name type="scientific">Pseudonocardia kunmingensis</name>
    <dbReference type="NCBI Taxonomy" id="630975"/>
    <lineage>
        <taxon>Bacteria</taxon>
        <taxon>Bacillati</taxon>
        <taxon>Actinomycetota</taxon>
        <taxon>Actinomycetes</taxon>
        <taxon>Pseudonocardiales</taxon>
        <taxon>Pseudonocardiaceae</taxon>
        <taxon>Pseudonocardia</taxon>
    </lineage>
</organism>
<keyword evidence="7" id="KW-0813">Transport</keyword>
<comment type="caution">
    <text evidence="7">The sequence shown here is derived from an EMBL/GenBank/DDBJ whole genome shotgun (WGS) entry which is preliminary data.</text>
</comment>
<keyword evidence="4" id="KW-0564">Palmitate</keyword>
<evidence type="ECO:0000256" key="5">
    <source>
        <dbReference type="ARBA" id="ARBA00023288"/>
    </source>
</evidence>
<keyword evidence="3" id="KW-0472">Membrane</keyword>
<dbReference type="AlphaFoldDB" id="A0A543D0H7"/>
<feature type="chain" id="PRO_5039126194" evidence="6">
    <location>
        <begin position="23"/>
        <end position="418"/>
    </location>
</feature>
<evidence type="ECO:0000256" key="4">
    <source>
        <dbReference type="ARBA" id="ARBA00023139"/>
    </source>
</evidence>
<dbReference type="OrthoDB" id="2515046at2"/>
<keyword evidence="1" id="KW-1003">Cell membrane</keyword>